<dbReference type="SUPFAM" id="SSF47203">
    <property type="entry name" value="Acyl-CoA dehydrogenase C-terminal domain-like"/>
    <property type="match status" value="1"/>
</dbReference>
<evidence type="ECO:0000256" key="1">
    <source>
        <dbReference type="ARBA" id="ARBA00001974"/>
    </source>
</evidence>
<dbReference type="Proteomes" id="UP001298593">
    <property type="component" value="Unassembled WGS sequence"/>
</dbReference>
<feature type="domain" description="Acyl-CoA dehydrogenase/oxidase N-terminal" evidence="9">
    <location>
        <begin position="17"/>
        <end position="127"/>
    </location>
</feature>
<dbReference type="Pfam" id="PF02771">
    <property type="entry name" value="Acyl-CoA_dh_N"/>
    <property type="match status" value="1"/>
</dbReference>
<reference evidence="10 11" key="1">
    <citation type="submission" date="2023-12" db="EMBL/GenBank/DDBJ databases">
        <title>Description of new species of Mycobacterium terrae complex isolated from sewage at the Sao Paulo Zoological Park Foundation in Brazil.</title>
        <authorList>
            <person name="Romagnoli C.L."/>
            <person name="Conceicao E.C."/>
            <person name="Machado E."/>
            <person name="Barreto L.B.P.F."/>
            <person name="Sharma A."/>
            <person name="Silva N.M."/>
            <person name="Marques L.E."/>
            <person name="Juliana M.A."/>
            <person name="Lourenco M.C.S."/>
            <person name="Digiampietri L.A."/>
            <person name="Suffys P.N."/>
            <person name="Viana-Niero C."/>
        </authorList>
    </citation>
    <scope>NUCLEOTIDE SEQUENCE [LARGE SCALE GENOMIC DNA]</scope>
    <source>
        <strain evidence="10 11">MYC340</strain>
    </source>
</reference>
<evidence type="ECO:0000256" key="6">
    <source>
        <dbReference type="RuleBase" id="RU362125"/>
    </source>
</evidence>
<dbReference type="Gene3D" id="2.40.110.10">
    <property type="entry name" value="Butyryl-CoA Dehydrogenase, subunit A, domain 2"/>
    <property type="match status" value="1"/>
</dbReference>
<dbReference type="Pfam" id="PF02770">
    <property type="entry name" value="Acyl-CoA_dh_M"/>
    <property type="match status" value="1"/>
</dbReference>
<evidence type="ECO:0000256" key="3">
    <source>
        <dbReference type="ARBA" id="ARBA00022630"/>
    </source>
</evidence>
<dbReference type="RefSeq" id="WP_329779990.1">
    <property type="nucleotide sequence ID" value="NZ_JAYJJU010000007.1"/>
</dbReference>
<dbReference type="InterPro" id="IPR050741">
    <property type="entry name" value="Acyl-CoA_dehydrogenase"/>
</dbReference>
<comment type="similarity">
    <text evidence="2 6">Belongs to the acyl-CoA dehydrogenase family.</text>
</comment>
<keyword evidence="11" id="KW-1185">Reference proteome</keyword>
<organism evidence="10 11">
    <name type="scientific">[Mycobacterium] nativiensis</name>
    <dbReference type="NCBI Taxonomy" id="2855503"/>
    <lineage>
        <taxon>Bacteria</taxon>
        <taxon>Bacillati</taxon>
        <taxon>Actinomycetota</taxon>
        <taxon>Actinomycetes</taxon>
        <taxon>Mycobacteriales</taxon>
        <taxon>Mycobacteriaceae</taxon>
        <taxon>Mycolicibacter</taxon>
    </lineage>
</organism>
<comment type="caution">
    <text evidence="10">The sequence shown here is derived from an EMBL/GenBank/DDBJ whole genome shotgun (WGS) entry which is preliminary data.</text>
</comment>
<dbReference type="GO" id="GO:0016491">
    <property type="term" value="F:oxidoreductase activity"/>
    <property type="evidence" value="ECO:0007669"/>
    <property type="project" value="UniProtKB-KW"/>
</dbReference>
<feature type="domain" description="Acyl-CoA dehydrogenase/oxidase C-terminal" evidence="7">
    <location>
        <begin position="239"/>
        <end position="387"/>
    </location>
</feature>
<dbReference type="InterPro" id="IPR036250">
    <property type="entry name" value="AcylCo_DH-like_C"/>
</dbReference>
<evidence type="ECO:0000259" key="8">
    <source>
        <dbReference type="Pfam" id="PF02770"/>
    </source>
</evidence>
<dbReference type="Pfam" id="PF00441">
    <property type="entry name" value="Acyl-CoA_dh_1"/>
    <property type="match status" value="1"/>
</dbReference>
<evidence type="ECO:0000256" key="5">
    <source>
        <dbReference type="ARBA" id="ARBA00023002"/>
    </source>
</evidence>
<dbReference type="PANTHER" id="PTHR48083">
    <property type="entry name" value="MEDIUM-CHAIN SPECIFIC ACYL-COA DEHYDROGENASE, MITOCHONDRIAL-RELATED"/>
    <property type="match status" value="1"/>
</dbReference>
<dbReference type="InterPro" id="IPR037069">
    <property type="entry name" value="AcylCoA_DH/ox_N_sf"/>
</dbReference>
<dbReference type="PANTHER" id="PTHR48083:SF1">
    <property type="entry name" value="DEHYDROGENASE, PUTATIVE (AFU_ORTHOLOGUE AFUA_7G06510)-RELATED"/>
    <property type="match status" value="1"/>
</dbReference>
<dbReference type="Gene3D" id="1.10.540.10">
    <property type="entry name" value="Acyl-CoA dehydrogenase/oxidase, N-terminal domain"/>
    <property type="match status" value="1"/>
</dbReference>
<keyword evidence="3 6" id="KW-0285">Flavoprotein</keyword>
<dbReference type="EC" id="1.-.-.-" evidence="10"/>
<evidence type="ECO:0000313" key="10">
    <source>
        <dbReference type="EMBL" id="MEB3031835.1"/>
    </source>
</evidence>
<dbReference type="InterPro" id="IPR046373">
    <property type="entry name" value="Acyl-CoA_Oxase/DH_mid-dom_sf"/>
</dbReference>
<evidence type="ECO:0000259" key="9">
    <source>
        <dbReference type="Pfam" id="PF02771"/>
    </source>
</evidence>
<accession>A0ABU5XYQ9</accession>
<protein>
    <submittedName>
        <fullName evidence="10">Acyl-CoA dehydrogenase family protein</fullName>
        <ecNumber evidence="10">1.-.-.-</ecNumber>
    </submittedName>
</protein>
<dbReference type="Gene3D" id="1.20.140.10">
    <property type="entry name" value="Butyryl-CoA Dehydrogenase, subunit A, domain 3"/>
    <property type="match status" value="1"/>
</dbReference>
<keyword evidence="5 6" id="KW-0560">Oxidoreductase</keyword>
<dbReference type="SUPFAM" id="SSF56645">
    <property type="entry name" value="Acyl-CoA dehydrogenase NM domain-like"/>
    <property type="match status" value="1"/>
</dbReference>
<evidence type="ECO:0000259" key="7">
    <source>
        <dbReference type="Pfam" id="PF00441"/>
    </source>
</evidence>
<comment type="cofactor">
    <cofactor evidence="1 6">
        <name>FAD</name>
        <dbReference type="ChEBI" id="CHEBI:57692"/>
    </cofactor>
</comment>
<gene>
    <name evidence="10" type="ORF">KV113_09720</name>
</gene>
<dbReference type="InterPro" id="IPR009100">
    <property type="entry name" value="AcylCoA_DH/oxidase_NM_dom_sf"/>
</dbReference>
<evidence type="ECO:0000256" key="2">
    <source>
        <dbReference type="ARBA" id="ARBA00009347"/>
    </source>
</evidence>
<proteinExistence type="inferred from homology"/>
<dbReference type="EMBL" id="JAYJJU010000007">
    <property type="protein sequence ID" value="MEB3031835.1"/>
    <property type="molecule type" value="Genomic_DNA"/>
</dbReference>
<evidence type="ECO:0000313" key="11">
    <source>
        <dbReference type="Proteomes" id="UP001298593"/>
    </source>
</evidence>
<name>A0ABU5XYQ9_9MYCO</name>
<keyword evidence="4 6" id="KW-0274">FAD</keyword>
<feature type="domain" description="Acyl-CoA oxidase/dehydrogenase middle" evidence="8">
    <location>
        <begin position="132"/>
        <end position="226"/>
    </location>
</feature>
<dbReference type="InterPro" id="IPR009075">
    <property type="entry name" value="AcylCo_DH/oxidase_C"/>
</dbReference>
<sequence length="395" mass="41987">MTSGTIDATPVLRLTPSDEEVAIRDAVRKICAKYPEDHMRQSAERGDAMADVWADLAAGGFVGLNIPEEWGGGGLGMSGLIVVAEETSRAAKGSVMLVVSSAIAGSVLSRHATEEQKDRWLRGIADGTTKLAFAITEPDAGSNAHNLRTELRRSGDGYVLDGQKTFISGAESADAILVVARLRDTNGQLAQPVLCVVDANAPGLRRHTIAMPFIGADEQSQLFFDGVAVDADRLIGGENGGMSAVFDGLNPERVIIAALMTGNGQRALDKATEYARDRTVWSTPIGAHQGVAHPLAEAKIELELARLMTQKAAALVDAGSAEAGEAANMAKYAAAEASIKCVDQAIQTHGGNGFTIEYGISDLWWFARLMRTAPVSREMILNYVAQHSLKLPRSY</sequence>
<dbReference type="InterPro" id="IPR006091">
    <property type="entry name" value="Acyl-CoA_Oxase/DH_mid-dom"/>
</dbReference>
<dbReference type="CDD" id="cd00567">
    <property type="entry name" value="ACAD"/>
    <property type="match status" value="1"/>
</dbReference>
<evidence type="ECO:0000256" key="4">
    <source>
        <dbReference type="ARBA" id="ARBA00022827"/>
    </source>
</evidence>
<dbReference type="InterPro" id="IPR013786">
    <property type="entry name" value="AcylCoA_DH/ox_N"/>
</dbReference>
<dbReference type="PIRSF" id="PIRSF016578">
    <property type="entry name" value="HsaA"/>
    <property type="match status" value="1"/>
</dbReference>